<dbReference type="RefSeq" id="WP_145218476.1">
    <property type="nucleotide sequence ID" value="NZ_CP036432.1"/>
</dbReference>
<accession>A0ABX5XZC1</accession>
<protein>
    <submittedName>
        <fullName evidence="2">Uncharacterized protein</fullName>
    </submittedName>
</protein>
<evidence type="ECO:0000313" key="1">
    <source>
        <dbReference type="EMBL" id="QDV86964.1"/>
    </source>
</evidence>
<keyword evidence="3" id="KW-1185">Reference proteome</keyword>
<gene>
    <name evidence="1" type="ORF">TBK1r_59910</name>
    <name evidence="2" type="ORF">TBK1r_60690</name>
</gene>
<dbReference type="EMBL" id="CP036432">
    <property type="protein sequence ID" value="QDV87042.1"/>
    <property type="molecule type" value="Genomic_DNA"/>
</dbReference>
<proteinExistence type="predicted"/>
<evidence type="ECO:0000313" key="2">
    <source>
        <dbReference type="EMBL" id="QDV87042.1"/>
    </source>
</evidence>
<dbReference type="EMBL" id="CP036432">
    <property type="protein sequence ID" value="QDV86964.1"/>
    <property type="molecule type" value="Genomic_DNA"/>
</dbReference>
<organism evidence="2 3">
    <name type="scientific">Stieleria magnilauensis</name>
    <dbReference type="NCBI Taxonomy" id="2527963"/>
    <lineage>
        <taxon>Bacteria</taxon>
        <taxon>Pseudomonadati</taxon>
        <taxon>Planctomycetota</taxon>
        <taxon>Planctomycetia</taxon>
        <taxon>Pirellulales</taxon>
        <taxon>Pirellulaceae</taxon>
        <taxon>Stieleria</taxon>
    </lineage>
</organism>
<reference evidence="2 3" key="1">
    <citation type="submission" date="2019-02" db="EMBL/GenBank/DDBJ databases">
        <title>Deep-cultivation of Planctomycetes and their phenomic and genomic characterization uncovers novel biology.</title>
        <authorList>
            <person name="Wiegand S."/>
            <person name="Jogler M."/>
            <person name="Boedeker C."/>
            <person name="Pinto D."/>
            <person name="Vollmers J."/>
            <person name="Rivas-Marin E."/>
            <person name="Kohn T."/>
            <person name="Peeters S.H."/>
            <person name="Heuer A."/>
            <person name="Rast P."/>
            <person name="Oberbeckmann S."/>
            <person name="Bunk B."/>
            <person name="Jeske O."/>
            <person name="Meyerdierks A."/>
            <person name="Storesund J.E."/>
            <person name="Kallscheuer N."/>
            <person name="Luecker S."/>
            <person name="Lage O.M."/>
            <person name="Pohl T."/>
            <person name="Merkel B.J."/>
            <person name="Hornburger P."/>
            <person name="Mueller R.-W."/>
            <person name="Bruemmer F."/>
            <person name="Labrenz M."/>
            <person name="Spormann A.M."/>
            <person name="Op den Camp H."/>
            <person name="Overmann J."/>
            <person name="Amann R."/>
            <person name="Jetten M.S.M."/>
            <person name="Mascher T."/>
            <person name="Medema M.H."/>
            <person name="Devos D.P."/>
            <person name="Kaster A.-K."/>
            <person name="Ovreas L."/>
            <person name="Rohde M."/>
            <person name="Galperin M.Y."/>
            <person name="Jogler C."/>
        </authorList>
    </citation>
    <scope>NUCLEOTIDE SEQUENCE [LARGE SCALE GENOMIC DNA]</scope>
    <source>
        <strain evidence="2 3">TBK1r</strain>
    </source>
</reference>
<dbReference type="Proteomes" id="UP000318081">
    <property type="component" value="Chromosome"/>
</dbReference>
<name>A0ABX5XZC1_9BACT</name>
<sequence length="70" mass="7906">MTRRKRGSLALRGWESTAGEKSRQAKMTDMRVRVVIRDSLPSAKVAEVLKVSKSTINDVRAGRRWGHVEV</sequence>
<evidence type="ECO:0000313" key="3">
    <source>
        <dbReference type="Proteomes" id="UP000318081"/>
    </source>
</evidence>